<keyword evidence="4" id="KW-0540">Nuclease</keyword>
<evidence type="ECO:0000256" key="1">
    <source>
        <dbReference type="ARBA" id="ARBA00006091"/>
    </source>
</evidence>
<keyword evidence="2" id="KW-0819">tRNA processing</keyword>
<dbReference type="AlphaFoldDB" id="A0A8H3LKA8"/>
<comment type="caution">
    <text evidence="4">The sequence shown here is derived from an EMBL/GenBank/DDBJ whole genome shotgun (WGS) entry which is preliminary data.</text>
</comment>
<dbReference type="SUPFAM" id="SSF53032">
    <property type="entry name" value="tRNA-intron endonuclease catalytic domain-like"/>
    <property type="match status" value="1"/>
</dbReference>
<gene>
    <name evidence="4" type="ORF">RCL2_001399400</name>
</gene>
<evidence type="ECO:0000256" key="2">
    <source>
        <dbReference type="ARBA" id="ARBA00022694"/>
    </source>
</evidence>
<dbReference type="PANTHER" id="PTHR28582">
    <property type="entry name" value="TRNA-SPLICING ENDONUCLEASE SUBUNIT SEN15"/>
    <property type="match status" value="1"/>
</dbReference>
<dbReference type="Pfam" id="PF09631">
    <property type="entry name" value="Sen15"/>
    <property type="match status" value="1"/>
</dbReference>
<sequence>MNVTSVLDQITLFCEKYPQSATHLSQVHLDLTKAKAWKEVRVVEIEPLQRCVIFGKANTETEAQIIVPCSSSESWSIERITLLFSSLQSFLNEPSYKSVTLAITFPDSTVVYYKVHEGIVPPTNDCIKSECLNI</sequence>
<organism evidence="4 5">
    <name type="scientific">Rhizophagus clarus</name>
    <dbReference type="NCBI Taxonomy" id="94130"/>
    <lineage>
        <taxon>Eukaryota</taxon>
        <taxon>Fungi</taxon>
        <taxon>Fungi incertae sedis</taxon>
        <taxon>Mucoromycota</taxon>
        <taxon>Glomeromycotina</taxon>
        <taxon>Glomeromycetes</taxon>
        <taxon>Glomerales</taxon>
        <taxon>Glomeraceae</taxon>
        <taxon>Rhizophagus</taxon>
    </lineage>
</organism>
<name>A0A8H3LKA8_9GLOM</name>
<dbReference type="Gene3D" id="3.40.1350.10">
    <property type="match status" value="1"/>
</dbReference>
<accession>A0A8H3LKA8</accession>
<dbReference type="InterPro" id="IPR011856">
    <property type="entry name" value="tRNA_endonuc-like_dom_sf"/>
</dbReference>
<dbReference type="GO" id="GO:0005634">
    <property type="term" value="C:nucleus"/>
    <property type="evidence" value="ECO:0007669"/>
    <property type="project" value="UniProtKB-ARBA"/>
</dbReference>
<comment type="similarity">
    <text evidence="1">Belongs to the SEN15 family.</text>
</comment>
<dbReference type="GO" id="GO:0004519">
    <property type="term" value="F:endonuclease activity"/>
    <property type="evidence" value="ECO:0007669"/>
    <property type="project" value="UniProtKB-KW"/>
</dbReference>
<keyword evidence="4" id="KW-0255">Endonuclease</keyword>
<dbReference type="InterPro" id="IPR018593">
    <property type="entry name" value="tRNA-endonuc_su_Sen15"/>
</dbReference>
<evidence type="ECO:0000313" key="4">
    <source>
        <dbReference type="EMBL" id="GES86968.1"/>
    </source>
</evidence>
<dbReference type="EMBL" id="BLAL01000162">
    <property type="protein sequence ID" value="GES86968.1"/>
    <property type="molecule type" value="Genomic_DNA"/>
</dbReference>
<evidence type="ECO:0000259" key="3">
    <source>
        <dbReference type="Pfam" id="PF09631"/>
    </source>
</evidence>
<dbReference type="InterPro" id="IPR036167">
    <property type="entry name" value="tRNA_intron_Endo_cat-like_sf"/>
</dbReference>
<reference evidence="4" key="1">
    <citation type="submission" date="2019-10" db="EMBL/GenBank/DDBJ databases">
        <title>Conservation and host-specific expression of non-tandemly repeated heterogenous ribosome RNA gene in arbuscular mycorrhizal fungi.</title>
        <authorList>
            <person name="Maeda T."/>
            <person name="Kobayashi Y."/>
            <person name="Nakagawa T."/>
            <person name="Ezawa T."/>
            <person name="Yamaguchi K."/>
            <person name="Bino T."/>
            <person name="Nishimoto Y."/>
            <person name="Shigenobu S."/>
            <person name="Kawaguchi M."/>
        </authorList>
    </citation>
    <scope>NUCLEOTIDE SEQUENCE</scope>
    <source>
        <strain evidence="4">HR1</strain>
    </source>
</reference>
<dbReference type="PANTHER" id="PTHR28582:SF1">
    <property type="entry name" value="TRNA-SPLICING ENDONUCLEASE SUBUNIT SEN15"/>
    <property type="match status" value="1"/>
</dbReference>
<evidence type="ECO:0000313" key="5">
    <source>
        <dbReference type="Proteomes" id="UP000615446"/>
    </source>
</evidence>
<dbReference type="Proteomes" id="UP000615446">
    <property type="component" value="Unassembled WGS sequence"/>
</dbReference>
<feature type="domain" description="tRNA-splicing endonuclease subunit Sen15" evidence="3">
    <location>
        <begin position="26"/>
        <end position="123"/>
    </location>
</feature>
<keyword evidence="4" id="KW-0378">Hydrolase</keyword>
<dbReference type="OrthoDB" id="10002170at2759"/>
<dbReference type="GO" id="GO:0006388">
    <property type="term" value="P:tRNA splicing, via endonucleolytic cleavage and ligation"/>
    <property type="evidence" value="ECO:0007669"/>
    <property type="project" value="InterPro"/>
</dbReference>
<dbReference type="GO" id="GO:0003676">
    <property type="term" value="F:nucleic acid binding"/>
    <property type="evidence" value="ECO:0007669"/>
    <property type="project" value="InterPro"/>
</dbReference>
<protein>
    <submittedName>
        <fullName evidence="4">tRNA-splicing endonuclease subunit Sen15</fullName>
    </submittedName>
</protein>
<proteinExistence type="inferred from homology"/>